<feature type="domain" description="TM2" evidence="6">
    <location>
        <begin position="7"/>
        <end position="57"/>
    </location>
</feature>
<dbReference type="Pfam" id="PF05154">
    <property type="entry name" value="TM2"/>
    <property type="match status" value="1"/>
</dbReference>
<dbReference type="PANTHER" id="PTHR21016">
    <property type="entry name" value="BETA-AMYLOID BINDING PROTEIN-RELATED"/>
    <property type="match status" value="1"/>
</dbReference>
<evidence type="ECO:0000256" key="3">
    <source>
        <dbReference type="ARBA" id="ARBA00022989"/>
    </source>
</evidence>
<sequence length="177" mass="19956">MNDQKQDVNLGVAYLLWGLCVFGVCGIHRFYLGRIGTGLLYLFTFGLFGFGQVIDLFLIPDMAQERNRFLLEKLRTERLLKFADRGEEIIRRKTAQLLNQVQKNLETAPKPQPSDPMLILLKAAAAHNNVLSMGQAMIATELSADTVERLLKQALKQGIAHIDNDPETGAVRYHFDL</sequence>
<evidence type="ECO:0000313" key="8">
    <source>
        <dbReference type="Proteomes" id="UP000010473"/>
    </source>
</evidence>
<dbReference type="OrthoDB" id="2004788at2"/>
<keyword evidence="3 5" id="KW-1133">Transmembrane helix</keyword>
<dbReference type="HOGENOM" id="CLU_133283_0_0_3"/>
<evidence type="ECO:0000313" key="7">
    <source>
        <dbReference type="EMBL" id="AFZ37180.1"/>
    </source>
</evidence>
<accession>K9XX51</accession>
<comment type="subcellular location">
    <subcellularLocation>
        <location evidence="1">Membrane</location>
        <topology evidence="1">Multi-pass membrane protein</topology>
    </subcellularLocation>
</comment>
<dbReference type="KEGG" id="scs:Sta7437_3684"/>
<dbReference type="EMBL" id="CP003653">
    <property type="protein sequence ID" value="AFZ37180.1"/>
    <property type="molecule type" value="Genomic_DNA"/>
</dbReference>
<evidence type="ECO:0000259" key="6">
    <source>
        <dbReference type="Pfam" id="PF05154"/>
    </source>
</evidence>
<evidence type="ECO:0000256" key="2">
    <source>
        <dbReference type="ARBA" id="ARBA00022692"/>
    </source>
</evidence>
<protein>
    <recommendedName>
        <fullName evidence="6">TM2 domain-containing protein</fullName>
    </recommendedName>
</protein>
<dbReference type="Proteomes" id="UP000010473">
    <property type="component" value="Chromosome"/>
</dbReference>
<name>K9XX51_STAC7</name>
<dbReference type="RefSeq" id="WP_015194841.1">
    <property type="nucleotide sequence ID" value="NC_019748.1"/>
</dbReference>
<dbReference type="PATRIC" id="fig|111780.3.peg.3813"/>
<feature type="transmembrane region" description="Helical" evidence="5">
    <location>
        <begin position="38"/>
        <end position="59"/>
    </location>
</feature>
<dbReference type="InterPro" id="IPR050932">
    <property type="entry name" value="TM2D1-3-like"/>
</dbReference>
<proteinExistence type="predicted"/>
<keyword evidence="2 5" id="KW-0812">Transmembrane</keyword>
<dbReference type="AlphaFoldDB" id="K9XX51"/>
<reference evidence="8" key="1">
    <citation type="journal article" date="2013" name="Proc. Natl. Acad. Sci. U.S.A.">
        <title>Improving the coverage of the cyanobacterial phylum using diversity-driven genome sequencing.</title>
        <authorList>
            <person name="Shih P.M."/>
            <person name="Wu D."/>
            <person name="Latifi A."/>
            <person name="Axen S.D."/>
            <person name="Fewer D.P."/>
            <person name="Talla E."/>
            <person name="Calteau A."/>
            <person name="Cai F."/>
            <person name="Tandeau de Marsac N."/>
            <person name="Rippka R."/>
            <person name="Herdman M."/>
            <person name="Sivonen K."/>
            <person name="Coursin T."/>
            <person name="Laurent T."/>
            <person name="Goodwin L."/>
            <person name="Nolan M."/>
            <person name="Davenport K.W."/>
            <person name="Han C.S."/>
            <person name="Rubin E.M."/>
            <person name="Eisen J.A."/>
            <person name="Woyke T."/>
            <person name="Gugger M."/>
            <person name="Kerfeld C.A."/>
        </authorList>
    </citation>
    <scope>NUCLEOTIDE SEQUENCE [LARGE SCALE GENOMIC DNA]</scope>
    <source>
        <strain evidence="8">ATCC 29371 / PCC 7437</strain>
    </source>
</reference>
<dbReference type="InterPro" id="IPR007829">
    <property type="entry name" value="TM2"/>
</dbReference>
<dbReference type="GO" id="GO:0016020">
    <property type="term" value="C:membrane"/>
    <property type="evidence" value="ECO:0007669"/>
    <property type="project" value="UniProtKB-SubCell"/>
</dbReference>
<gene>
    <name evidence="7" type="ordered locus">Sta7437_3684</name>
</gene>
<evidence type="ECO:0000256" key="4">
    <source>
        <dbReference type="ARBA" id="ARBA00023136"/>
    </source>
</evidence>
<feature type="transmembrane region" description="Helical" evidence="5">
    <location>
        <begin position="12"/>
        <end position="32"/>
    </location>
</feature>
<keyword evidence="4 5" id="KW-0472">Membrane</keyword>
<dbReference type="STRING" id="111780.Sta7437_3684"/>
<dbReference type="eggNOG" id="COG2314">
    <property type="taxonomic scope" value="Bacteria"/>
</dbReference>
<organism evidence="7 8">
    <name type="scientific">Stanieria cyanosphaera (strain ATCC 29371 / PCC 7437)</name>
    <dbReference type="NCBI Taxonomy" id="111780"/>
    <lineage>
        <taxon>Bacteria</taxon>
        <taxon>Bacillati</taxon>
        <taxon>Cyanobacteriota</taxon>
        <taxon>Cyanophyceae</taxon>
        <taxon>Pleurocapsales</taxon>
        <taxon>Dermocarpellaceae</taxon>
        <taxon>Stanieria</taxon>
    </lineage>
</organism>
<dbReference type="PANTHER" id="PTHR21016:SF25">
    <property type="entry name" value="TM2 DOMAIN-CONTAINING PROTEIN DDB_G0277895-RELATED"/>
    <property type="match status" value="1"/>
</dbReference>
<evidence type="ECO:0000256" key="5">
    <source>
        <dbReference type="SAM" id="Phobius"/>
    </source>
</evidence>
<keyword evidence="8" id="KW-1185">Reference proteome</keyword>
<evidence type="ECO:0000256" key="1">
    <source>
        <dbReference type="ARBA" id="ARBA00004141"/>
    </source>
</evidence>